<comment type="caution">
    <text evidence="3">The sequence shown here is derived from an EMBL/GenBank/DDBJ whole genome shotgun (WGS) entry which is preliminary data.</text>
</comment>
<organism evidence="3 4">
    <name type="scientific">Tieghemiomyces parasiticus</name>
    <dbReference type="NCBI Taxonomy" id="78921"/>
    <lineage>
        <taxon>Eukaryota</taxon>
        <taxon>Fungi</taxon>
        <taxon>Fungi incertae sedis</taxon>
        <taxon>Zoopagomycota</taxon>
        <taxon>Kickxellomycotina</taxon>
        <taxon>Dimargaritomycetes</taxon>
        <taxon>Dimargaritales</taxon>
        <taxon>Dimargaritaceae</taxon>
        <taxon>Tieghemiomyces</taxon>
    </lineage>
</organism>
<dbReference type="AlphaFoldDB" id="A0A9W8AD57"/>
<reference evidence="3" key="1">
    <citation type="submission" date="2022-07" db="EMBL/GenBank/DDBJ databases">
        <title>Phylogenomic reconstructions and comparative analyses of Kickxellomycotina fungi.</title>
        <authorList>
            <person name="Reynolds N.K."/>
            <person name="Stajich J.E."/>
            <person name="Barry K."/>
            <person name="Grigoriev I.V."/>
            <person name="Crous P."/>
            <person name="Smith M.E."/>
        </authorList>
    </citation>
    <scope>NUCLEOTIDE SEQUENCE</scope>
    <source>
        <strain evidence="3">RSA 861</strain>
    </source>
</reference>
<accession>A0A9W8AD57</accession>
<dbReference type="Gene3D" id="1.20.5.170">
    <property type="match status" value="1"/>
</dbReference>
<dbReference type="EMBL" id="JANBPT010000080">
    <property type="protein sequence ID" value="KAJ1928283.1"/>
    <property type="molecule type" value="Genomic_DNA"/>
</dbReference>
<dbReference type="Pfam" id="PF07716">
    <property type="entry name" value="bZIP_2"/>
    <property type="match status" value="1"/>
</dbReference>
<dbReference type="Proteomes" id="UP001150569">
    <property type="component" value="Unassembled WGS sequence"/>
</dbReference>
<name>A0A9W8AD57_9FUNG</name>
<evidence type="ECO:0000256" key="1">
    <source>
        <dbReference type="SAM" id="MobiDB-lite"/>
    </source>
</evidence>
<gene>
    <name evidence="3" type="ORF">IWQ60_002192</name>
</gene>
<feature type="compositionally biased region" description="Basic residues" evidence="1">
    <location>
        <begin position="16"/>
        <end position="33"/>
    </location>
</feature>
<evidence type="ECO:0000259" key="2">
    <source>
        <dbReference type="PROSITE" id="PS50217"/>
    </source>
</evidence>
<dbReference type="InterPro" id="IPR004827">
    <property type="entry name" value="bZIP"/>
</dbReference>
<proteinExistence type="predicted"/>
<feature type="compositionally biased region" description="Basic and acidic residues" evidence="1">
    <location>
        <begin position="1"/>
        <end position="15"/>
    </location>
</feature>
<dbReference type="GO" id="GO:0003700">
    <property type="term" value="F:DNA-binding transcription factor activity"/>
    <property type="evidence" value="ECO:0007669"/>
    <property type="project" value="InterPro"/>
</dbReference>
<evidence type="ECO:0000313" key="4">
    <source>
        <dbReference type="Proteomes" id="UP001150569"/>
    </source>
</evidence>
<evidence type="ECO:0000313" key="3">
    <source>
        <dbReference type="EMBL" id="KAJ1928283.1"/>
    </source>
</evidence>
<dbReference type="PROSITE" id="PS50217">
    <property type="entry name" value="BZIP"/>
    <property type="match status" value="1"/>
</dbReference>
<feature type="domain" description="BZIP" evidence="2">
    <location>
        <begin position="13"/>
        <end position="59"/>
    </location>
</feature>
<sequence length="129" mass="14880">MMEKPSPDPREVQRRQERRRSQNRTASRVHRERKREERNEQLQQVQDLTEEAHVLSQMVGLPREASDNLDELGASIGAYQLNGLESVDLDLSRISPEDLANMLATLQADSQTLQRMTEQEQTRKTVSPN</sequence>
<keyword evidence="4" id="KW-1185">Reference proteome</keyword>
<feature type="region of interest" description="Disordered" evidence="1">
    <location>
        <begin position="1"/>
        <end position="46"/>
    </location>
</feature>
<dbReference type="SUPFAM" id="SSF57959">
    <property type="entry name" value="Leucine zipper domain"/>
    <property type="match status" value="1"/>
</dbReference>
<dbReference type="InterPro" id="IPR046347">
    <property type="entry name" value="bZIP_sf"/>
</dbReference>
<protein>
    <recommendedName>
        <fullName evidence="2">BZIP domain-containing protein</fullName>
    </recommendedName>
</protein>